<evidence type="ECO:0000256" key="1">
    <source>
        <dbReference type="ARBA" id="ARBA00023015"/>
    </source>
</evidence>
<dbReference type="PANTHER" id="PTHR43436">
    <property type="entry name" value="ARAC-FAMILY TRANSCRIPTIONAL REGULATOR"/>
    <property type="match status" value="1"/>
</dbReference>
<gene>
    <name evidence="4" type="ORF">B7Z12_05435</name>
</gene>
<proteinExistence type="predicted"/>
<dbReference type="SUPFAM" id="SSF46689">
    <property type="entry name" value="Homeodomain-like"/>
    <property type="match status" value="2"/>
</dbReference>
<dbReference type="Proteomes" id="UP000215616">
    <property type="component" value="Unassembled WGS sequence"/>
</dbReference>
<reference evidence="4 5" key="1">
    <citation type="submission" date="2017-03" db="EMBL/GenBank/DDBJ databases">
        <title>Lifting the veil on microbial sulfur biogeochemistry in mining wastewaters.</title>
        <authorList>
            <person name="Kantor R.S."/>
            <person name="Colenbrander Nelson T."/>
            <person name="Marshall S."/>
            <person name="Bennett D."/>
            <person name="Apte S."/>
            <person name="Camacho D."/>
            <person name="Thomas B.C."/>
            <person name="Warren L.A."/>
            <person name="Banfield J.F."/>
        </authorList>
    </citation>
    <scope>NUCLEOTIDE SEQUENCE [LARGE SCALE GENOMIC DNA]</scope>
    <source>
        <strain evidence="4">32-67-7</strain>
    </source>
</reference>
<dbReference type="Gene3D" id="1.10.10.60">
    <property type="entry name" value="Homeodomain-like"/>
    <property type="match status" value="1"/>
</dbReference>
<keyword evidence="2" id="KW-0804">Transcription</keyword>
<organism evidence="4 5">
    <name type="scientific">Caulobacter vibrioides</name>
    <name type="common">Caulobacter crescentus</name>
    <dbReference type="NCBI Taxonomy" id="155892"/>
    <lineage>
        <taxon>Bacteria</taxon>
        <taxon>Pseudomonadati</taxon>
        <taxon>Pseudomonadota</taxon>
        <taxon>Alphaproteobacteria</taxon>
        <taxon>Caulobacterales</taxon>
        <taxon>Caulobacteraceae</taxon>
        <taxon>Caulobacter</taxon>
    </lineage>
</organism>
<keyword evidence="1" id="KW-0805">Transcription regulation</keyword>
<accession>A0A258DB11</accession>
<sequence length="303" mass="33433">MSTREALAALIERFTPVEGPVGTCCPRVNLYRLSQPSEPSHGLHDPSFCVLAQGRKRVAVGDTVHEYDERNFFLSSIDVPVVGHVVEASPDKPYLSFRIVLDANLISEMMMEAGLAARLDAAAPLVGGMSAGAMTPALFDAVVRMVRLLETPEDVAVMAPLIEREILYRLLTGPQGPRLAQIARRDSRLRQINRAIGWIKRNFDQPFSIDVVAEEARMSASALHQHFKAVTSLSPLQYQKQIRLQEARRLILVQRLDAASAGHAVGYDSPSQFSREYARLFGAPPLRDVARLREQPEPMAAGA</sequence>
<dbReference type="InterPro" id="IPR009594">
    <property type="entry name" value="Tscrpt_reg_HTH_AraC_N"/>
</dbReference>
<dbReference type="AlphaFoldDB" id="A0A258DB11"/>
<dbReference type="Pfam" id="PF12833">
    <property type="entry name" value="HTH_18"/>
    <property type="match status" value="1"/>
</dbReference>
<dbReference type="SMART" id="SM00342">
    <property type="entry name" value="HTH_ARAC"/>
    <property type="match status" value="1"/>
</dbReference>
<evidence type="ECO:0000313" key="5">
    <source>
        <dbReference type="Proteomes" id="UP000215616"/>
    </source>
</evidence>
<name>A0A258DB11_CAUVI</name>
<evidence type="ECO:0000313" key="4">
    <source>
        <dbReference type="EMBL" id="OYX04804.1"/>
    </source>
</evidence>
<evidence type="ECO:0000259" key="3">
    <source>
        <dbReference type="PROSITE" id="PS01124"/>
    </source>
</evidence>
<feature type="domain" description="HTH araC/xylS-type" evidence="3">
    <location>
        <begin position="193"/>
        <end position="291"/>
    </location>
</feature>
<dbReference type="PROSITE" id="PS01124">
    <property type="entry name" value="HTH_ARAC_FAMILY_2"/>
    <property type="match status" value="1"/>
</dbReference>
<protein>
    <submittedName>
        <fullName evidence="4">AraC family transcriptional regulator</fullName>
    </submittedName>
</protein>
<dbReference type="EMBL" id="NCDQ01000059">
    <property type="protein sequence ID" value="OYX04804.1"/>
    <property type="molecule type" value="Genomic_DNA"/>
</dbReference>
<dbReference type="InterPro" id="IPR018060">
    <property type="entry name" value="HTH_AraC"/>
</dbReference>
<dbReference type="InterPro" id="IPR009057">
    <property type="entry name" value="Homeodomain-like_sf"/>
</dbReference>
<dbReference type="Pfam" id="PF06719">
    <property type="entry name" value="AraC_N"/>
    <property type="match status" value="1"/>
</dbReference>
<dbReference type="PANTHER" id="PTHR43436:SF1">
    <property type="entry name" value="TRANSCRIPTIONAL REGULATORY PROTEIN"/>
    <property type="match status" value="1"/>
</dbReference>
<dbReference type="GO" id="GO:0003700">
    <property type="term" value="F:DNA-binding transcription factor activity"/>
    <property type="evidence" value="ECO:0007669"/>
    <property type="project" value="InterPro"/>
</dbReference>
<comment type="caution">
    <text evidence="4">The sequence shown here is derived from an EMBL/GenBank/DDBJ whole genome shotgun (WGS) entry which is preliminary data.</text>
</comment>
<evidence type="ECO:0000256" key="2">
    <source>
        <dbReference type="ARBA" id="ARBA00023163"/>
    </source>
</evidence>
<dbReference type="GO" id="GO:0043565">
    <property type="term" value="F:sequence-specific DNA binding"/>
    <property type="evidence" value="ECO:0007669"/>
    <property type="project" value="InterPro"/>
</dbReference>